<feature type="domain" description="Sushi" evidence="5">
    <location>
        <begin position="35"/>
        <end position="95"/>
    </location>
</feature>
<keyword evidence="4" id="KW-0768">Sushi</keyword>
<keyword evidence="7" id="KW-1185">Reference proteome</keyword>
<reference evidence="7" key="1">
    <citation type="journal article" date="2002" name="Science">
        <title>The draft genome of Ciona intestinalis: insights into chordate and vertebrate origins.</title>
        <authorList>
            <person name="Dehal P."/>
            <person name="Satou Y."/>
            <person name="Campbell R.K."/>
            <person name="Chapman J."/>
            <person name="Degnan B."/>
            <person name="De Tomaso A."/>
            <person name="Davidson B."/>
            <person name="Di Gregorio A."/>
            <person name="Gelpke M."/>
            <person name="Goodstein D.M."/>
            <person name="Harafuji N."/>
            <person name="Hastings K.E."/>
            <person name="Ho I."/>
            <person name="Hotta K."/>
            <person name="Huang W."/>
            <person name="Kawashima T."/>
            <person name="Lemaire P."/>
            <person name="Martinez D."/>
            <person name="Meinertzhagen I.A."/>
            <person name="Necula S."/>
            <person name="Nonaka M."/>
            <person name="Putnam N."/>
            <person name="Rash S."/>
            <person name="Saiga H."/>
            <person name="Satake M."/>
            <person name="Terry A."/>
            <person name="Yamada L."/>
            <person name="Wang H.G."/>
            <person name="Awazu S."/>
            <person name="Azumi K."/>
            <person name="Boore J."/>
            <person name="Branno M."/>
            <person name="Chin-Bow S."/>
            <person name="DeSantis R."/>
            <person name="Doyle S."/>
            <person name="Francino P."/>
            <person name="Keys D.N."/>
            <person name="Haga S."/>
            <person name="Hayashi H."/>
            <person name="Hino K."/>
            <person name="Imai K.S."/>
            <person name="Inaba K."/>
            <person name="Kano S."/>
            <person name="Kobayashi K."/>
            <person name="Kobayashi M."/>
            <person name="Lee B.I."/>
            <person name="Makabe K.W."/>
            <person name="Manohar C."/>
            <person name="Matassi G."/>
            <person name="Medina M."/>
            <person name="Mochizuki Y."/>
            <person name="Mount S."/>
            <person name="Morishita T."/>
            <person name="Miura S."/>
            <person name="Nakayama A."/>
            <person name="Nishizaka S."/>
            <person name="Nomoto H."/>
            <person name="Ohta F."/>
            <person name="Oishi K."/>
            <person name="Rigoutsos I."/>
            <person name="Sano M."/>
            <person name="Sasaki A."/>
            <person name="Sasakura Y."/>
            <person name="Shoguchi E."/>
            <person name="Shin-i T."/>
            <person name="Spagnuolo A."/>
            <person name="Stainier D."/>
            <person name="Suzuki M.M."/>
            <person name="Tassy O."/>
            <person name="Takatori N."/>
            <person name="Tokuoka M."/>
            <person name="Yagi K."/>
            <person name="Yoshizaki F."/>
            <person name="Wada S."/>
            <person name="Zhang C."/>
            <person name="Hyatt P.D."/>
            <person name="Larimer F."/>
            <person name="Detter C."/>
            <person name="Doggett N."/>
            <person name="Glavina T."/>
            <person name="Hawkins T."/>
            <person name="Richardson P."/>
            <person name="Lucas S."/>
            <person name="Kohara Y."/>
            <person name="Levine M."/>
            <person name="Satoh N."/>
            <person name="Rokhsar D.S."/>
        </authorList>
    </citation>
    <scope>NUCLEOTIDE SEQUENCE [LARGE SCALE GENOMIC DNA]</scope>
</reference>
<dbReference type="AlphaFoldDB" id="H2XVM8"/>
<dbReference type="SMART" id="SM00032">
    <property type="entry name" value="CCP"/>
    <property type="match status" value="2"/>
</dbReference>
<protein>
    <recommendedName>
        <fullName evidence="5">Sushi domain-containing protein</fullName>
    </recommendedName>
</protein>
<dbReference type="SUPFAM" id="SSF57535">
    <property type="entry name" value="Complement control module/SCR domain"/>
    <property type="match status" value="3"/>
</dbReference>
<dbReference type="CDD" id="cd00033">
    <property type="entry name" value="CCP"/>
    <property type="match status" value="2"/>
</dbReference>
<comment type="caution">
    <text evidence="4">Lacks conserved residue(s) required for the propagation of feature annotation.</text>
</comment>
<evidence type="ECO:0000313" key="7">
    <source>
        <dbReference type="Proteomes" id="UP000008144"/>
    </source>
</evidence>
<dbReference type="InParanoid" id="H2XVM8"/>
<dbReference type="InterPro" id="IPR051277">
    <property type="entry name" value="SEZ6_CSMD_C4BPB_Regulators"/>
</dbReference>
<reference evidence="6" key="2">
    <citation type="journal article" date="2008" name="Genome Biol.">
        <title>Improved genome assembly and evidence-based global gene model set for the chordate Ciona intestinalis: new insight into intron and operon populations.</title>
        <authorList>
            <person name="Satou Y."/>
            <person name="Mineta K."/>
            <person name="Ogasawara M."/>
            <person name="Sasakura Y."/>
            <person name="Shoguchi E."/>
            <person name="Ueno K."/>
            <person name="Yamada L."/>
            <person name="Matsumoto J."/>
            <person name="Wasserscheid J."/>
            <person name="Dewar K."/>
            <person name="Wiley G.B."/>
            <person name="Macmil S.L."/>
            <person name="Roe B.A."/>
            <person name="Zeller R.W."/>
            <person name="Hastings K.E."/>
            <person name="Lemaire P."/>
            <person name="Lindquist E."/>
            <person name="Endo T."/>
            <person name="Hotta K."/>
            <person name="Inaba K."/>
        </authorList>
    </citation>
    <scope>NUCLEOTIDE SEQUENCE [LARGE SCALE GENOMIC DNA]</scope>
    <source>
        <strain evidence="6">wild type</strain>
    </source>
</reference>
<reference evidence="6" key="4">
    <citation type="submission" date="2025-09" db="UniProtKB">
        <authorList>
            <consortium name="Ensembl"/>
        </authorList>
    </citation>
    <scope>IDENTIFICATION</scope>
</reference>
<proteinExistence type="predicted"/>
<dbReference type="GeneTree" id="ENSGT00390000002494"/>
<dbReference type="PANTHER" id="PTHR45656:SF4">
    <property type="entry name" value="PROTEIN CBR-CLEC-78"/>
    <property type="match status" value="1"/>
</dbReference>
<dbReference type="Proteomes" id="UP000008144">
    <property type="component" value="Chromosome 13"/>
</dbReference>
<evidence type="ECO:0000259" key="5">
    <source>
        <dbReference type="PROSITE" id="PS50923"/>
    </source>
</evidence>
<dbReference type="HOGENOM" id="CLU_1685943_0_0_1"/>
<dbReference type="EMBL" id="EAAA01001129">
    <property type="status" value="NOT_ANNOTATED_CDS"/>
    <property type="molecule type" value="Genomic_DNA"/>
</dbReference>
<feature type="disulfide bond" evidence="4">
    <location>
        <begin position="66"/>
        <end position="93"/>
    </location>
</feature>
<sequence length="156" mass="16722">MCTQRGFVVTGNQRMYCLNDQTWDRPPPTCQPAAGLCQALQVPQNGRFTDRRGQRNQVGNIIRLSCSNGYRVVSPSITRCLPDLTWSSTLGGCEAVGCSIFSAATGVSVPVGIEHAVGVVLRLSCYNGGQLQGGPSNIECLGNHVWSNPISSYTCL</sequence>
<feature type="domain" description="Sushi" evidence="5">
    <location>
        <begin position="1"/>
        <end position="32"/>
    </location>
</feature>
<dbReference type="InterPro" id="IPR035976">
    <property type="entry name" value="Sushi/SCR/CCP_sf"/>
</dbReference>
<dbReference type="STRING" id="7719.ENSCINP00000033712"/>
<keyword evidence="3 4" id="KW-1015">Disulfide bond</keyword>
<evidence type="ECO:0000256" key="4">
    <source>
        <dbReference type="PROSITE-ProRule" id="PRU00302"/>
    </source>
</evidence>
<reference evidence="6" key="3">
    <citation type="submission" date="2025-08" db="UniProtKB">
        <authorList>
            <consortium name="Ensembl"/>
        </authorList>
    </citation>
    <scope>IDENTIFICATION</scope>
</reference>
<name>H2XVM8_CIOIN</name>
<dbReference type="PROSITE" id="PS50923">
    <property type="entry name" value="SUSHI"/>
    <property type="match status" value="3"/>
</dbReference>
<keyword evidence="1" id="KW-0732">Signal</keyword>
<feature type="disulfide bond" evidence="4">
    <location>
        <begin position="37"/>
        <end position="80"/>
    </location>
</feature>
<dbReference type="OMA" id="CRNANHI"/>
<accession>H2XVM8</accession>
<evidence type="ECO:0000256" key="2">
    <source>
        <dbReference type="ARBA" id="ARBA00022737"/>
    </source>
</evidence>
<evidence type="ECO:0000313" key="6">
    <source>
        <dbReference type="Ensembl" id="ENSCINP00000033712.1"/>
    </source>
</evidence>
<dbReference type="Ensembl" id="ENSCINT00000034488.1">
    <property type="protein sequence ID" value="ENSCINP00000033712.1"/>
    <property type="gene ID" value="ENSCING00000023543.1"/>
</dbReference>
<dbReference type="Gene3D" id="2.10.70.10">
    <property type="entry name" value="Complement Module, domain 1"/>
    <property type="match status" value="3"/>
</dbReference>
<organism evidence="6 7">
    <name type="scientific">Ciona intestinalis</name>
    <name type="common">Transparent sea squirt</name>
    <name type="synonym">Ascidia intestinalis</name>
    <dbReference type="NCBI Taxonomy" id="7719"/>
    <lineage>
        <taxon>Eukaryota</taxon>
        <taxon>Metazoa</taxon>
        <taxon>Chordata</taxon>
        <taxon>Tunicata</taxon>
        <taxon>Ascidiacea</taxon>
        <taxon>Phlebobranchia</taxon>
        <taxon>Cionidae</taxon>
        <taxon>Ciona</taxon>
    </lineage>
</organism>
<evidence type="ECO:0000256" key="1">
    <source>
        <dbReference type="ARBA" id="ARBA00022729"/>
    </source>
</evidence>
<dbReference type="InterPro" id="IPR000436">
    <property type="entry name" value="Sushi_SCR_CCP_dom"/>
</dbReference>
<keyword evidence="2" id="KW-0677">Repeat</keyword>
<evidence type="ECO:0000256" key="3">
    <source>
        <dbReference type="ARBA" id="ARBA00023157"/>
    </source>
</evidence>
<dbReference type="PANTHER" id="PTHR45656">
    <property type="entry name" value="PROTEIN CBR-CLEC-78"/>
    <property type="match status" value="1"/>
</dbReference>
<dbReference type="Pfam" id="PF00084">
    <property type="entry name" value="Sushi"/>
    <property type="match status" value="2"/>
</dbReference>
<feature type="domain" description="Sushi" evidence="5">
    <location>
        <begin position="96"/>
        <end position="156"/>
    </location>
</feature>